<dbReference type="InterPro" id="IPR032675">
    <property type="entry name" value="LRR_dom_sf"/>
</dbReference>
<dbReference type="SUPFAM" id="SSF52047">
    <property type="entry name" value="RNI-like"/>
    <property type="match status" value="1"/>
</dbReference>
<comment type="caution">
    <text evidence="2">The sequence shown here is derived from an EMBL/GenBank/DDBJ whole genome shotgun (WGS) entry which is preliminary data.</text>
</comment>
<dbReference type="Gene3D" id="3.80.10.10">
    <property type="entry name" value="Ribonuclease Inhibitor"/>
    <property type="match status" value="1"/>
</dbReference>
<organism evidence="2 3">
    <name type="scientific">Coccomyxa subellipsoidea</name>
    <dbReference type="NCBI Taxonomy" id="248742"/>
    <lineage>
        <taxon>Eukaryota</taxon>
        <taxon>Viridiplantae</taxon>
        <taxon>Chlorophyta</taxon>
        <taxon>core chlorophytes</taxon>
        <taxon>Trebouxiophyceae</taxon>
        <taxon>Trebouxiophyceae incertae sedis</taxon>
        <taxon>Coccomyxaceae</taxon>
        <taxon>Coccomyxa</taxon>
    </lineage>
</organism>
<evidence type="ECO:0000256" key="1">
    <source>
        <dbReference type="ARBA" id="ARBA00004430"/>
    </source>
</evidence>
<evidence type="ECO:0000313" key="2">
    <source>
        <dbReference type="EMBL" id="KAK9917193.1"/>
    </source>
</evidence>
<keyword evidence="3" id="KW-1185">Reference proteome</keyword>
<reference evidence="2 3" key="1">
    <citation type="journal article" date="2024" name="Nat. Commun.">
        <title>Phylogenomics reveals the evolutionary origins of lichenization in chlorophyte algae.</title>
        <authorList>
            <person name="Puginier C."/>
            <person name="Libourel C."/>
            <person name="Otte J."/>
            <person name="Skaloud P."/>
            <person name="Haon M."/>
            <person name="Grisel S."/>
            <person name="Petersen M."/>
            <person name="Berrin J.G."/>
            <person name="Delaux P.M."/>
            <person name="Dal Grande F."/>
            <person name="Keller J."/>
        </authorList>
    </citation>
    <scope>NUCLEOTIDE SEQUENCE [LARGE SCALE GENOMIC DNA]</scope>
    <source>
        <strain evidence="2 3">SAG 216-7</strain>
    </source>
</reference>
<gene>
    <name evidence="2" type="ORF">WJX75_001736</name>
</gene>
<dbReference type="EMBL" id="JALJOT010000002">
    <property type="protein sequence ID" value="KAK9917193.1"/>
    <property type="molecule type" value="Genomic_DNA"/>
</dbReference>
<evidence type="ECO:0000313" key="3">
    <source>
        <dbReference type="Proteomes" id="UP001491310"/>
    </source>
</evidence>
<dbReference type="Proteomes" id="UP001491310">
    <property type="component" value="Unassembled WGS sequence"/>
</dbReference>
<sequence>MEISRREGIPSLQSLCLGCLAEYLEDLLDAGQELLSQLPWTWKAPLLAVARRTGALTDESLLLLADEDFVSLDLAHARALTHHGISAAVSGLPLLRALDLSHTAFLPSALPVLADLCPLLEVLRLGGLTPKAARSAAAALLQCLPRLEQADVAESWEDLAEPSAAQAGSGFANLQYVVWPDVLAEALAHLHAHQPHLKVINALDHPLLQASRRHWLPPGADPRVPLDQPHAEAIAQFDWAAAAAATTRPGGEESGTAGAVGAKSSRRELTLAERFRLAYESRAARVAVVRARNAKKEQRRALRAMGGAERALALAEQGVPLVHRRSPGRPR</sequence>
<accession>A0ABR2YZD2</accession>
<protein>
    <recommendedName>
        <fullName evidence="4">RNI-like protein</fullName>
    </recommendedName>
</protein>
<proteinExistence type="predicted"/>
<comment type="subcellular location">
    <subcellularLocation>
        <location evidence="1">Cytoplasm</location>
        <location evidence="1">Cytoskeleton</location>
        <location evidence="1">Cilium axoneme</location>
    </subcellularLocation>
</comment>
<name>A0ABR2YZD2_9CHLO</name>
<evidence type="ECO:0008006" key="4">
    <source>
        <dbReference type="Google" id="ProtNLM"/>
    </source>
</evidence>